<feature type="compositionally biased region" description="Basic residues" evidence="1">
    <location>
        <begin position="19"/>
        <end position="38"/>
    </location>
</feature>
<organism evidence="2">
    <name type="scientific">uncultured Chthoniobacterales bacterium</name>
    <dbReference type="NCBI Taxonomy" id="1836801"/>
    <lineage>
        <taxon>Bacteria</taxon>
        <taxon>Pseudomonadati</taxon>
        <taxon>Verrucomicrobiota</taxon>
        <taxon>Spartobacteria</taxon>
        <taxon>Chthoniobacterales</taxon>
        <taxon>environmental samples</taxon>
    </lineage>
</organism>
<name>A0A6J4IMA4_9BACT</name>
<feature type="non-terminal residue" evidence="2">
    <location>
        <position position="53"/>
    </location>
</feature>
<feature type="region of interest" description="Disordered" evidence="1">
    <location>
        <begin position="1"/>
        <end position="53"/>
    </location>
</feature>
<evidence type="ECO:0000256" key="1">
    <source>
        <dbReference type="SAM" id="MobiDB-lite"/>
    </source>
</evidence>
<accession>A0A6J4IMA4</accession>
<feature type="compositionally biased region" description="Low complexity" evidence="1">
    <location>
        <begin position="43"/>
        <end position="53"/>
    </location>
</feature>
<dbReference type="EMBL" id="CADCTA010000087">
    <property type="protein sequence ID" value="CAA9256316.1"/>
    <property type="molecule type" value="Genomic_DNA"/>
</dbReference>
<evidence type="ECO:0000313" key="2">
    <source>
        <dbReference type="EMBL" id="CAA9256316.1"/>
    </source>
</evidence>
<gene>
    <name evidence="2" type="ORF">AVDCRST_MAG42-2495</name>
</gene>
<proteinExistence type="predicted"/>
<protein>
    <submittedName>
        <fullName evidence="2">Uncharacterized protein</fullName>
    </submittedName>
</protein>
<dbReference type="AlphaFoldDB" id="A0A6J4IMA4"/>
<sequence length="53" mass="6054">CRKANDSCRGPREPMARSRIPRRHSERSRAIPWHRRKLAPRDSSTALLASTSA</sequence>
<feature type="compositionally biased region" description="Basic and acidic residues" evidence="1">
    <location>
        <begin position="1"/>
        <end position="16"/>
    </location>
</feature>
<feature type="non-terminal residue" evidence="2">
    <location>
        <position position="1"/>
    </location>
</feature>
<reference evidence="2" key="1">
    <citation type="submission" date="2020-02" db="EMBL/GenBank/DDBJ databases">
        <authorList>
            <person name="Meier V. D."/>
        </authorList>
    </citation>
    <scope>NUCLEOTIDE SEQUENCE</scope>
    <source>
        <strain evidence="2">AVDCRST_MAG42</strain>
    </source>
</reference>